<dbReference type="InterPro" id="IPR003439">
    <property type="entry name" value="ABC_transporter-like_ATP-bd"/>
</dbReference>
<dbReference type="Gene3D" id="3.40.50.300">
    <property type="entry name" value="P-loop containing nucleotide triphosphate hydrolases"/>
    <property type="match status" value="2"/>
</dbReference>
<feature type="domain" description="ABC transporter" evidence="3">
    <location>
        <begin position="6"/>
        <end position="260"/>
    </location>
</feature>
<keyword evidence="5" id="KW-1185">Reference proteome</keyword>
<keyword evidence="2 4" id="KW-0067">ATP-binding</keyword>
<dbReference type="GO" id="GO:0016887">
    <property type="term" value="F:ATP hydrolysis activity"/>
    <property type="evidence" value="ECO:0007669"/>
    <property type="project" value="InterPro"/>
</dbReference>
<evidence type="ECO:0000256" key="1">
    <source>
        <dbReference type="ARBA" id="ARBA00022741"/>
    </source>
</evidence>
<dbReference type="InterPro" id="IPR003593">
    <property type="entry name" value="AAA+_ATPase"/>
</dbReference>
<dbReference type="RefSeq" id="WP_245091479.1">
    <property type="nucleotide sequence ID" value="NZ_CP095053.1"/>
</dbReference>
<dbReference type="SMART" id="SM00382">
    <property type="entry name" value="AAA"/>
    <property type="match status" value="2"/>
</dbReference>
<dbReference type="GO" id="GO:0005524">
    <property type="term" value="F:ATP binding"/>
    <property type="evidence" value="ECO:0007669"/>
    <property type="project" value="UniProtKB-KW"/>
</dbReference>
<dbReference type="Proteomes" id="UP000829925">
    <property type="component" value="Chromosome"/>
</dbReference>
<dbReference type="SUPFAM" id="SSF52540">
    <property type="entry name" value="P-loop containing nucleoside triphosphate hydrolases"/>
    <property type="match status" value="2"/>
</dbReference>
<dbReference type="PROSITE" id="PS50893">
    <property type="entry name" value="ABC_TRANSPORTER_2"/>
    <property type="match status" value="2"/>
</dbReference>
<dbReference type="CDD" id="cd00267">
    <property type="entry name" value="ABC_ATPase"/>
    <property type="match status" value="1"/>
</dbReference>
<feature type="domain" description="ABC transporter" evidence="3">
    <location>
        <begin position="281"/>
        <end position="502"/>
    </location>
</feature>
<evidence type="ECO:0000256" key="2">
    <source>
        <dbReference type="ARBA" id="ARBA00022840"/>
    </source>
</evidence>
<sequence>MSEPLLALENVTVRYLNQLLFKELSFRIEPGQHWALVGESGAGKSALLTALAGHFTITGGRATYPQLEALARARATATHDPLFTWRRLVSFVPARPNFRTLANITEIYYQQRFNATDTDSVPTVEDYLRAVPLAAAAPHWTYERVVVLLHLTHLQTQRLIKLSNGETRRLLLAAALLRNPALLLLDMPLTGLDVQTRAAFDELLTAIMASGITVVMATSPHEVPAGITHVAVLQAGRVAATVEKADFHPDQFSALGLPTLDEAELRALLALTPPSQFQTILRLDDVTIRYGDKTVLDHINWEVKPGERWALTGPNGAGKSTLLSLLNGDNPQAYRQRITLFDRRRGSGESIWDIKRQIGFVSPELFQYFPARQSCLHIIESGFYETLGLLRPSQPDKAAIARRWLRLLGLEQHAATPFRQVATSVQRLCLLARALVRNPPLYLFDEPCQGLDAQQQQHFRHVLDRICQVSNVTLIYVSHYPHEIPQSVTQVLRLEQGRRVEG</sequence>
<reference evidence="4 5" key="1">
    <citation type="submission" date="2022-04" db="EMBL/GenBank/DDBJ databases">
        <title>Hymenobacter sp. isolated from the air.</title>
        <authorList>
            <person name="Won M."/>
            <person name="Lee C.-M."/>
            <person name="Woen H.-Y."/>
            <person name="Kwon S.-W."/>
        </authorList>
    </citation>
    <scope>NUCLEOTIDE SEQUENCE [LARGE SCALE GENOMIC DNA]</scope>
    <source>
        <strain evidence="5">5413 J-13</strain>
    </source>
</reference>
<dbReference type="PANTHER" id="PTHR43158:SF2">
    <property type="entry name" value="SKFA PEPTIDE EXPORT ATP-BINDING PROTEIN SKFE"/>
    <property type="match status" value="1"/>
</dbReference>
<evidence type="ECO:0000313" key="4">
    <source>
        <dbReference type="EMBL" id="UOR04114.1"/>
    </source>
</evidence>
<dbReference type="Pfam" id="PF00005">
    <property type="entry name" value="ABC_tran"/>
    <property type="match status" value="2"/>
</dbReference>
<dbReference type="KEGG" id="haei:MUN82_14315"/>
<name>A0A8T9SSW2_9BACT</name>
<dbReference type="AlphaFoldDB" id="A0A8T9SSW2"/>
<accession>A0A8T9SSW2</accession>
<evidence type="ECO:0000313" key="5">
    <source>
        <dbReference type="Proteomes" id="UP000829925"/>
    </source>
</evidence>
<evidence type="ECO:0000259" key="3">
    <source>
        <dbReference type="PROSITE" id="PS50893"/>
    </source>
</evidence>
<proteinExistence type="predicted"/>
<gene>
    <name evidence="4" type="ORF">MUN82_14315</name>
</gene>
<keyword evidence="1" id="KW-0547">Nucleotide-binding</keyword>
<organism evidence="4 5">
    <name type="scientific">Hymenobacter aerilatus</name>
    <dbReference type="NCBI Taxonomy" id="2932251"/>
    <lineage>
        <taxon>Bacteria</taxon>
        <taxon>Pseudomonadati</taxon>
        <taxon>Bacteroidota</taxon>
        <taxon>Cytophagia</taxon>
        <taxon>Cytophagales</taxon>
        <taxon>Hymenobacteraceae</taxon>
        <taxon>Hymenobacter</taxon>
    </lineage>
</organism>
<dbReference type="EMBL" id="CP095053">
    <property type="protein sequence ID" value="UOR04114.1"/>
    <property type="molecule type" value="Genomic_DNA"/>
</dbReference>
<protein>
    <submittedName>
        <fullName evidence="4">ATP-binding cassette domain-containing protein</fullName>
    </submittedName>
</protein>
<dbReference type="PANTHER" id="PTHR43158">
    <property type="entry name" value="SKFA PEPTIDE EXPORT ATP-BINDING PROTEIN SKFE"/>
    <property type="match status" value="1"/>
</dbReference>
<dbReference type="InterPro" id="IPR027417">
    <property type="entry name" value="P-loop_NTPase"/>
</dbReference>